<evidence type="ECO:0000256" key="15">
    <source>
        <dbReference type="ARBA" id="ARBA00031138"/>
    </source>
</evidence>
<dbReference type="Proteomes" id="UP000029781">
    <property type="component" value="Segment"/>
</dbReference>
<dbReference type="Pfam" id="PF05204">
    <property type="entry name" value="Hom_end"/>
    <property type="match status" value="1"/>
</dbReference>
<evidence type="ECO:0000256" key="4">
    <source>
        <dbReference type="ARBA" id="ARBA00001946"/>
    </source>
</evidence>
<keyword evidence="22" id="KW-1185">Reference proteome</keyword>
<evidence type="ECO:0000256" key="6">
    <source>
        <dbReference type="ARBA" id="ARBA00012895"/>
    </source>
</evidence>
<name>E3T596_CROVB</name>
<dbReference type="PROSITE" id="PS50819">
    <property type="entry name" value="INTEIN_ENDONUCLEASE"/>
    <property type="match status" value="1"/>
</dbReference>
<evidence type="ECO:0000256" key="16">
    <source>
        <dbReference type="PROSITE-ProRule" id="PRU01384"/>
    </source>
</evidence>
<evidence type="ECO:0000256" key="12">
    <source>
        <dbReference type="ARBA" id="ARBA00023029"/>
    </source>
</evidence>
<dbReference type="InterPro" id="IPR004042">
    <property type="entry name" value="Intein_endonuc_central"/>
</dbReference>
<feature type="coiled-coil region" evidence="17">
    <location>
        <begin position="1440"/>
        <end position="1467"/>
    </location>
</feature>
<evidence type="ECO:0000256" key="14">
    <source>
        <dbReference type="ARBA" id="ARBA00023235"/>
    </source>
</evidence>
<evidence type="ECO:0000256" key="8">
    <source>
        <dbReference type="ARBA" id="ARBA00022723"/>
    </source>
</evidence>
<dbReference type="Pfam" id="PF01751">
    <property type="entry name" value="Toprim"/>
    <property type="match status" value="1"/>
</dbReference>
<organism evidence="21 22">
    <name type="scientific">Cafeteria roenbergensis virus (strain BV-PW1)</name>
    <name type="common">CroV</name>
    <dbReference type="NCBI Taxonomy" id="693272"/>
    <lineage>
        <taxon>Viruses</taxon>
        <taxon>Varidnaviria</taxon>
        <taxon>Bamfordvirae</taxon>
        <taxon>Nucleocytoviricota</taxon>
        <taxon>Megaviricetes</taxon>
        <taxon>Imitervirales</taxon>
        <taxon>Mimiviridae</taxon>
        <taxon>Aliimimivirinae</taxon>
        <taxon>Rheavirus</taxon>
        <taxon>Rheavirus sinusmexicani</taxon>
    </lineage>
</organism>
<feature type="active site" description="O-(5'-phospho-DNA)-tyrosine intermediate" evidence="16">
    <location>
        <position position="1152"/>
    </location>
</feature>
<dbReference type="InterPro" id="IPR013757">
    <property type="entry name" value="Topo_IIA_A_a_sf"/>
</dbReference>
<keyword evidence="11" id="KW-0460">Magnesium</keyword>
<dbReference type="Gene3D" id="3.30.1360.40">
    <property type="match status" value="1"/>
</dbReference>
<evidence type="ECO:0000256" key="13">
    <source>
        <dbReference type="ARBA" id="ARBA00023125"/>
    </source>
</evidence>
<dbReference type="InterPro" id="IPR027434">
    <property type="entry name" value="Homing_endonucl"/>
</dbReference>
<dbReference type="SMART" id="SM00433">
    <property type="entry name" value="TOP2c"/>
    <property type="match status" value="1"/>
</dbReference>
<evidence type="ECO:0000256" key="1">
    <source>
        <dbReference type="ARBA" id="ARBA00000185"/>
    </source>
</evidence>
<dbReference type="SUPFAM" id="SSF54211">
    <property type="entry name" value="Ribosomal protein S5 domain 2-like"/>
    <property type="match status" value="1"/>
</dbReference>
<dbReference type="EMBL" id="GU244497">
    <property type="protein sequence ID" value="ADO67359.1"/>
    <property type="molecule type" value="Genomic_DNA"/>
</dbReference>
<proteinExistence type="inferred from homology"/>
<dbReference type="InterPro" id="IPR007869">
    <property type="entry name" value="Homing_endonuc_PI-Sce"/>
</dbReference>
<dbReference type="GO" id="GO:0046872">
    <property type="term" value="F:metal ion binding"/>
    <property type="evidence" value="ECO:0007669"/>
    <property type="project" value="UniProtKB-KW"/>
</dbReference>
<dbReference type="GO" id="GO:0005524">
    <property type="term" value="F:ATP binding"/>
    <property type="evidence" value="ECO:0007669"/>
    <property type="project" value="UniProtKB-KW"/>
</dbReference>
<dbReference type="PRINTS" id="PR00418">
    <property type="entry name" value="TPI2FAMILY"/>
</dbReference>
<dbReference type="PROSITE" id="PS00177">
    <property type="entry name" value="TOPOISOMERASE_II"/>
    <property type="match status" value="1"/>
</dbReference>
<feature type="domain" description="Toprim" evidence="19">
    <location>
        <begin position="805"/>
        <end position="922"/>
    </location>
</feature>
<dbReference type="Gene3D" id="3.30.230.10">
    <property type="match status" value="1"/>
</dbReference>
<dbReference type="GO" id="GO:0006265">
    <property type="term" value="P:DNA topological change"/>
    <property type="evidence" value="ECO:0007669"/>
    <property type="project" value="UniProtKB-UniRule"/>
</dbReference>
<evidence type="ECO:0000256" key="9">
    <source>
        <dbReference type="ARBA" id="ARBA00022741"/>
    </source>
</evidence>
<dbReference type="Pfam" id="PF16898">
    <property type="entry name" value="TOPRIM_C"/>
    <property type="match status" value="1"/>
</dbReference>
<keyword evidence="9" id="KW-0547">Nucleotide-binding</keyword>
<evidence type="ECO:0000256" key="10">
    <source>
        <dbReference type="ARBA" id="ARBA00022840"/>
    </source>
</evidence>
<evidence type="ECO:0000259" key="19">
    <source>
        <dbReference type="PROSITE" id="PS50880"/>
    </source>
</evidence>
<evidence type="ECO:0000256" key="7">
    <source>
        <dbReference type="ARBA" id="ARBA00019635"/>
    </source>
</evidence>
<evidence type="ECO:0000259" key="20">
    <source>
        <dbReference type="PROSITE" id="PS52040"/>
    </source>
</evidence>
<accession>E3T596</accession>
<dbReference type="PROSITE" id="PS52040">
    <property type="entry name" value="TOPO_IIA"/>
    <property type="match status" value="1"/>
</dbReference>
<dbReference type="Pfam" id="PF00521">
    <property type="entry name" value="DNA_topoisoIV"/>
    <property type="match status" value="1"/>
</dbReference>
<dbReference type="Gene3D" id="3.40.50.670">
    <property type="match status" value="1"/>
</dbReference>
<dbReference type="Gene3D" id="3.90.199.10">
    <property type="entry name" value="Topoisomerase II, domain 5"/>
    <property type="match status" value="1"/>
</dbReference>
<evidence type="ECO:0000313" key="22">
    <source>
        <dbReference type="Proteomes" id="UP000029781"/>
    </source>
</evidence>
<dbReference type="Gene3D" id="3.10.28.10">
    <property type="entry name" value="Homing endonucleases"/>
    <property type="match status" value="1"/>
</dbReference>
<comment type="catalytic activity">
    <reaction evidence="1 16">
        <text>ATP-dependent breakage, passage and rejoining of double-stranded DNA.</text>
        <dbReference type="EC" id="5.6.2.2"/>
    </reaction>
</comment>
<dbReference type="RefSeq" id="YP_003969958.1">
    <property type="nucleotide sequence ID" value="NC_014637.1"/>
</dbReference>
<dbReference type="PANTHER" id="PTHR10169">
    <property type="entry name" value="DNA TOPOISOMERASE/GYRASE"/>
    <property type="match status" value="1"/>
</dbReference>
<dbReference type="InterPro" id="IPR014721">
    <property type="entry name" value="Ribsml_uS5_D2-typ_fold_subgr"/>
</dbReference>
<dbReference type="FunFam" id="3.30.1490.30:FF:000001">
    <property type="entry name" value="DNA topoisomerase 2"/>
    <property type="match status" value="1"/>
</dbReference>
<dbReference type="PANTHER" id="PTHR10169:SF38">
    <property type="entry name" value="DNA TOPOISOMERASE 2"/>
    <property type="match status" value="1"/>
</dbReference>
<dbReference type="GO" id="GO:0004519">
    <property type="term" value="F:endonuclease activity"/>
    <property type="evidence" value="ECO:0007669"/>
    <property type="project" value="InterPro"/>
</dbReference>
<keyword evidence="8" id="KW-0479">Metal-binding</keyword>
<dbReference type="Gene3D" id="3.30.565.10">
    <property type="entry name" value="Histidine kinase-like ATPase, C-terminal domain"/>
    <property type="match status" value="2"/>
</dbReference>
<dbReference type="InterPro" id="IPR031660">
    <property type="entry name" value="TOPRIM_C"/>
</dbReference>
<dbReference type="GO" id="GO:0000819">
    <property type="term" value="P:sister chromatid segregation"/>
    <property type="evidence" value="ECO:0007669"/>
    <property type="project" value="TreeGrafter"/>
</dbReference>
<keyword evidence="13 16" id="KW-0238">DNA-binding</keyword>
<dbReference type="SUPFAM" id="SSF55874">
    <property type="entry name" value="ATPase domain of HSP90 chaperone/DNA topoisomerase II/histidine kinase"/>
    <property type="match status" value="2"/>
</dbReference>
<dbReference type="SUPFAM" id="SSF55608">
    <property type="entry name" value="Homing endonucleases"/>
    <property type="match status" value="1"/>
</dbReference>
<dbReference type="Pfam" id="PF00204">
    <property type="entry name" value="DNA_gyraseB"/>
    <property type="match status" value="1"/>
</dbReference>
<dbReference type="Pfam" id="PF05203">
    <property type="entry name" value="Hom_end_hint"/>
    <property type="match status" value="1"/>
</dbReference>
<comment type="cofactor">
    <cofactor evidence="4">
        <name>Mg(2+)</name>
        <dbReference type="ChEBI" id="CHEBI:18420"/>
    </cofactor>
</comment>
<dbReference type="FunFam" id="3.40.50.670:FF:000001">
    <property type="entry name" value="DNA topoisomerase 2"/>
    <property type="match status" value="1"/>
</dbReference>
<dbReference type="SUPFAM" id="SSF56719">
    <property type="entry name" value="Type II DNA topoisomerase"/>
    <property type="match status" value="1"/>
</dbReference>
<dbReference type="PROSITE" id="PS50880">
    <property type="entry name" value="TOPRIM"/>
    <property type="match status" value="1"/>
</dbReference>
<evidence type="ECO:0000259" key="18">
    <source>
        <dbReference type="PROSITE" id="PS50819"/>
    </source>
</evidence>
<dbReference type="InterPro" id="IPR013760">
    <property type="entry name" value="Topo_IIA-like_dom_sf"/>
</dbReference>
<feature type="domain" description="DOD-type homing endonuclease" evidence="18">
    <location>
        <begin position="346"/>
        <end position="436"/>
    </location>
</feature>
<protein>
    <recommendedName>
        <fullName evidence="7">DNA topoisomerase 2</fullName>
        <ecNumber evidence="6">5.6.2.2</ecNumber>
    </recommendedName>
    <alternativeName>
        <fullName evidence="15">DNA topoisomerase II</fullName>
    </alternativeName>
</protein>
<comment type="similarity">
    <text evidence="5">Belongs to the type II topoisomerase family.</text>
</comment>
<evidence type="ECO:0000256" key="11">
    <source>
        <dbReference type="ARBA" id="ARBA00022842"/>
    </source>
</evidence>
<dbReference type="InterPro" id="IPR018522">
    <property type="entry name" value="TopoIIA_CS"/>
</dbReference>
<dbReference type="GO" id="GO:0003677">
    <property type="term" value="F:DNA binding"/>
    <property type="evidence" value="ECO:0007669"/>
    <property type="project" value="UniProtKB-UniRule"/>
</dbReference>
<keyword evidence="12 16" id="KW-0799">Topoisomerase</keyword>
<dbReference type="InterPro" id="IPR002205">
    <property type="entry name" value="Topo_IIA_dom_A"/>
</dbReference>
<dbReference type="InterPro" id="IPR001154">
    <property type="entry name" value="TopoII_euk"/>
</dbReference>
<dbReference type="InterPro" id="IPR020568">
    <property type="entry name" value="Ribosomal_Su5_D2-typ_SF"/>
</dbReference>
<dbReference type="InterPro" id="IPR050634">
    <property type="entry name" value="DNA_Topoisomerase_II"/>
</dbReference>
<dbReference type="PRINTS" id="PR01158">
    <property type="entry name" value="TOPISMRASEII"/>
</dbReference>
<dbReference type="InterPro" id="IPR013759">
    <property type="entry name" value="Topo_IIA_B_C"/>
</dbReference>
<comment type="cofactor">
    <cofactor evidence="2">
        <name>Ca(2+)</name>
        <dbReference type="ChEBI" id="CHEBI:29108"/>
    </cofactor>
</comment>
<dbReference type="Gene3D" id="3.30.1490.30">
    <property type="match status" value="1"/>
</dbReference>
<dbReference type="GO" id="GO:0003918">
    <property type="term" value="F:DNA topoisomerase type II (double strand cut, ATP-hydrolyzing) activity"/>
    <property type="evidence" value="ECO:0007669"/>
    <property type="project" value="UniProtKB-EC"/>
</dbReference>
<dbReference type="FunFam" id="3.90.199.10:FF:000002">
    <property type="entry name" value="DNA topoisomerase 2"/>
    <property type="match status" value="1"/>
</dbReference>
<dbReference type="SUPFAM" id="SSF51294">
    <property type="entry name" value="Hedgehog/intein (Hint) domain"/>
    <property type="match status" value="1"/>
</dbReference>
<keyword evidence="17" id="KW-0175">Coiled coil</keyword>
<dbReference type="KEGG" id="vg:9887728"/>
<gene>
    <name evidence="21" type="ORF">crov325</name>
</gene>
<feature type="domain" description="Topo IIA-type catalytic" evidence="20">
    <location>
        <begin position="1061"/>
        <end position="1477"/>
    </location>
</feature>
<dbReference type="InterPro" id="IPR006171">
    <property type="entry name" value="TOPRIM_dom"/>
</dbReference>
<keyword evidence="14 16" id="KW-0413">Isomerase</keyword>
<dbReference type="InterPro" id="IPR001241">
    <property type="entry name" value="Topo_IIA"/>
</dbReference>
<dbReference type="InterPro" id="IPR013506">
    <property type="entry name" value="Topo_IIA_bsu_dom2"/>
</dbReference>
<dbReference type="SMART" id="SM00434">
    <property type="entry name" value="TOP4c"/>
    <property type="match status" value="1"/>
</dbReference>
<dbReference type="InterPro" id="IPR036844">
    <property type="entry name" value="Hint_dom_sf"/>
</dbReference>
<dbReference type="GO" id="GO:0030908">
    <property type="term" value="P:protein splicing"/>
    <property type="evidence" value="ECO:0007669"/>
    <property type="project" value="InterPro"/>
</dbReference>
<evidence type="ECO:0000256" key="2">
    <source>
        <dbReference type="ARBA" id="ARBA00001913"/>
    </source>
</evidence>
<dbReference type="GeneID" id="9887728"/>
<evidence type="ECO:0000256" key="17">
    <source>
        <dbReference type="SAM" id="Coils"/>
    </source>
</evidence>
<organismHost>
    <name type="scientific">Cafeteria roenbergensis</name>
    <name type="common">Marine flagellate</name>
    <dbReference type="NCBI Taxonomy" id="33653"/>
</organismHost>
<evidence type="ECO:0000256" key="3">
    <source>
        <dbReference type="ARBA" id="ARBA00001936"/>
    </source>
</evidence>
<dbReference type="InterPro" id="IPR013758">
    <property type="entry name" value="Topo_IIA_A/C_ab"/>
</dbReference>
<keyword evidence="10" id="KW-0067">ATP-binding</keyword>
<evidence type="ECO:0000313" key="21">
    <source>
        <dbReference type="EMBL" id="ADO67359.1"/>
    </source>
</evidence>
<dbReference type="InterPro" id="IPR007868">
    <property type="entry name" value="Hom_end_hint"/>
</dbReference>
<dbReference type="Gene3D" id="1.10.268.10">
    <property type="entry name" value="Topoisomerase, domain 3"/>
    <property type="match status" value="1"/>
</dbReference>
<sequence>MSKTKYDKVSQREHILLRPGMYIGSVSKNTEPMWLYEDNKMQKKDITFIPGLYKIYDEIIVNARDHSINDKSCNSIEIEVNTDEGYFSVYNNGDEGIPVKEHETHKTLIPSMIFGELLTSSNYDDSKKRTTGGMNGLGSKCISSDTNVLIWNSKISKKAKDIQIGDILVGDDGNKRNVIDVSFGKGQMYKIIQSKGENYSVNNNHTLTLMMPLHKVISNSNNKLKLLWWDNVYKIIKSKPIDVQENKISDDEILLNSVYHDRTKHYRKVRKESQIYTLAEIDQLNLSDEIKKEIIDLCNTIPDENVFDINIQDYMNLDKTTQTYLIGVSGKCINYPYKSVNIDPYLLGLWIGEDCSHNSKIYLNNRVNLNMYKLKSKGIPDDYLYNNKYIRESVLAGIIDKKGSVVRNGTKIIIEQKLSNKELINDIIYLAQSLGFVCSTANINKTITTTGVTHSDNIKTIYITGNLASIPVLREKNKCINPTNFNILDSPGYITVEKDGIGDYVSITVDTTTNQRFLINDFTVTHNCSNVWSKKFEIEVQDKTNKKHFHQIWEDNMSVVNKPKVTSKSTKSFVKVTCYPDLERFKIKSLKKHLPLFEKRAYDLALTTEKVKVKFNGSLINVKNMQDFMDLYFPDTAKIVDTSNPRMHVGCIYLPDVGHESISYVNGICSYRGGTHCNYIVDMVVKSLINDYIKKKDKDIKISPALIKDNLVFFINSVIDNPSFSSQSKETLTTKPSDFGTVYKLNKTFMTKLSKSGIIKQIISLAKFKESVKMTKTDGRKTTVIRGIPKLEDANKAGTKDAHKCGLYLAEGDSALSMILSGLSSKDRNFYGAFPLKGKLLNVREASVKQIMGNDEISNLKKILGLRNEFKYEMDEEFNTLRYGKVIILCDSDVDGSHIKGLILNMFHSMWPNLLKREGFITTMNTPIVKATKGKEILKFYNLTDYDNWRNDNNTKGYYIKYYKGLGTSDSKEAKEYFQDIEGSLIDYTWDTNKSKTKGKTVSDDAIELAFSKELADKRKEWLINYDKNLTINSNDRQIPVPDFINKDLIHFSNDDTQRSIPSLVDGFKPSQRKIFYGANLRGLEKDQVKVAQLAGFVSDRVAYHHGEASLMGAIIGMAQNFVGSNNVNLLEPKGQFGSRVMGGKDSASPRYIWTKLEKVAGLIFRKEDNPILNYINDDGLMVEPEFYLPIIPMILVNGATGIGTGFSTSIPCYHPQELIEVLKKLIKGEKYKKIHPYYHKFEGKLKKLDTTSYQVSGTYHIDKKNNIVVEELPVGEWTTNYKQFLEKMLDTDTNFTNYDNNSTDEKILITLKFKNIPTKLDEKLKMNKKINLTNLHAYTEKGHIQKFKNIDEIINNFYYVRLEGYYNRKKYLLEIYKHQMDIMKYKVKFIKEIINKTLIINNKKKLIIEQDLETKKYPKMGKNLKDEINYDYLLGMNLYSLTKEKIEELEKQKIEKEEIYTNLKNKTPEELWEDDLEELNSYFEKNY</sequence>
<dbReference type="EC" id="5.6.2.2" evidence="6"/>
<reference evidence="21 22" key="1">
    <citation type="journal article" date="2010" name="Proc. Natl. Acad. Sci. U.S.A.">
        <title>Giant virus with a remarkable complement of genes infects marine zooplankton.</title>
        <authorList>
            <person name="Fischer M.G."/>
            <person name="Allen M.J."/>
            <person name="Wilson W.H."/>
            <person name="Suttle C.A."/>
        </authorList>
    </citation>
    <scope>NUCLEOTIDE SEQUENCE [LARGE SCALE GENOMIC DNA]</scope>
    <source>
        <strain evidence="21 22">BV-PW1</strain>
    </source>
</reference>
<dbReference type="InterPro" id="IPR036890">
    <property type="entry name" value="HATPase_C_sf"/>
</dbReference>
<comment type="cofactor">
    <cofactor evidence="3">
        <name>Mn(2+)</name>
        <dbReference type="ChEBI" id="CHEBI:29035"/>
    </cofactor>
</comment>
<evidence type="ECO:0000256" key="5">
    <source>
        <dbReference type="ARBA" id="ARBA00011080"/>
    </source>
</evidence>